<evidence type="ECO:0000256" key="7">
    <source>
        <dbReference type="ARBA" id="ARBA00047899"/>
    </source>
</evidence>
<dbReference type="InterPro" id="IPR008271">
    <property type="entry name" value="Ser/Thr_kinase_AS"/>
</dbReference>
<evidence type="ECO:0000256" key="4">
    <source>
        <dbReference type="ARBA" id="ARBA00022741"/>
    </source>
</evidence>
<dbReference type="Gene3D" id="1.10.510.10">
    <property type="entry name" value="Transferase(Phosphotransferase) domain 1"/>
    <property type="match status" value="1"/>
</dbReference>
<accession>A0A9N9U6F9</accession>
<dbReference type="OrthoDB" id="248923at2759"/>
<evidence type="ECO:0000256" key="2">
    <source>
        <dbReference type="ARBA" id="ARBA00022527"/>
    </source>
</evidence>
<dbReference type="PROSITE" id="PS50011">
    <property type="entry name" value="PROTEIN_KINASE_DOM"/>
    <property type="match status" value="1"/>
</dbReference>
<evidence type="ECO:0000313" key="12">
    <source>
        <dbReference type="Proteomes" id="UP000754883"/>
    </source>
</evidence>
<protein>
    <recommendedName>
        <fullName evidence="1">non-specific serine/threonine protein kinase</fullName>
        <ecNumber evidence="1">2.7.11.1</ecNumber>
    </recommendedName>
</protein>
<proteinExistence type="predicted"/>
<name>A0A9N9U6F9_9HYPO</name>
<evidence type="ECO:0000256" key="5">
    <source>
        <dbReference type="ARBA" id="ARBA00022777"/>
    </source>
</evidence>
<sequence length="1257" mass="140591">MAESPCNILRNIRPSIKRAKRSRSNLIEAAASCMISDDDFRQKLHKFLPVCQDSQRPQKIRLRDQEFNYITELLLMRGKKEWALRPRHFVILYMIGLEQVMDSFVTDERSDYFLPYTEDNLPDALTGENRAHFLAYQNHVLDGQGVSLESGGARHQNCQGDARSKFFYTKRRLGQGGSQIYRSQVDHVIGKHSLKHFALKTIPRQHIDDTKDRKILKLFQNELEVLQFVDHQHIVKVVGSYTDASVVGILMTPVADQDLAAFLEKKLPPAGEADRRLRIRTFFGCIATAIDYLHNNKIKGVQHKDIKPKNILVKESKVYLTDFGTAQVRREDVDDTAESSTNPSMKFVSKRYAPLEAVIGTRTRASDIWSLGCVFVEMLTVLAGKSMQDLSQFLQDKTNGSGSTAYYENERGLQAWLQYLRGILSNEENPQDAILVDVVEAMCRSRKEERLTASDLLRRIFKLEGAYHGLCCSDRSSSQRGHHPVSYETDLSHSDILESWESDTLDVTDAEDCDTGTEPVNTPSEEDKAVKNYASPLVEDGETTLVVSNKPPKDPRNLLEDVTELIPPPLTQVSKTGNIEIAEEVGISAPSLSRMPDSTRHASRSFVSPEATTLCPWPGCNPNPGVSCPVFDSMDKLRQHLRDTHLVHDFGWTSLQSDSGTATLGPEEGRFELKRTKRVRFSGLPEEQVIQPKALQRSHRDRSSGTYSITAEMPHAPGSASAAQTKACKELGIPPNTYVPSYLLAANNRFSAPQLRQRLAAEYSRPLFVYGTLMFPSALRAQAEYFLNPDGIYSSVQGRRLRTVESDWGGITDGIREAAQHGTPAVLPGYSRFGLRQYSLAYIQPSKQGETRGFLIFGLSAEALACLDHLYERGGPCHFFDGKRKQSDPWSFTRLVRQRVTVRTNVKDGDTTKIEADTYVANAKGWRVPKSAKPWDMNRFLCSKSYSKITQSSRRDMAEEQSIAKELGTNMVMPGDKLVEAVLDNNHDGLRSLLDEGQDVDMASSRYGTALQAAASKGNVAMMNQLIEASADINAAGGDYGSPLMASVVEGHFNAMKFLLSHKAKLFSCGGKYVSPLYQAVSFDRLDMVHALLEKGAWLTRDYRELLDLATERNNDEILEELLRYDVRQLAKRHLTGNASPASSDTGSSKDDQEVKTMVSKSVGAICLFEAFKLYNRPGKWTGIKLVKVLKVGFEHGLNDKILEQIRPHIHSFPALQTFFIETLDGFLGAGCGFGPVQHTDPIDDLPIPSREQLRVK</sequence>
<dbReference type="Pfam" id="PF12796">
    <property type="entry name" value="Ank_2"/>
    <property type="match status" value="1"/>
</dbReference>
<dbReference type="Gene3D" id="3.10.490.10">
    <property type="entry name" value="Gamma-glutamyl cyclotransferase-like"/>
    <property type="match status" value="1"/>
</dbReference>
<feature type="repeat" description="ANK" evidence="9">
    <location>
        <begin position="1006"/>
        <end position="1038"/>
    </location>
</feature>
<comment type="catalytic activity">
    <reaction evidence="7">
        <text>L-threonyl-[protein] + ATP = O-phospho-L-threonyl-[protein] + ADP + H(+)</text>
        <dbReference type="Rhea" id="RHEA:46608"/>
        <dbReference type="Rhea" id="RHEA-COMP:11060"/>
        <dbReference type="Rhea" id="RHEA-COMP:11605"/>
        <dbReference type="ChEBI" id="CHEBI:15378"/>
        <dbReference type="ChEBI" id="CHEBI:30013"/>
        <dbReference type="ChEBI" id="CHEBI:30616"/>
        <dbReference type="ChEBI" id="CHEBI:61977"/>
        <dbReference type="ChEBI" id="CHEBI:456216"/>
        <dbReference type="EC" id="2.7.11.1"/>
    </reaction>
</comment>
<dbReference type="GO" id="GO:0005634">
    <property type="term" value="C:nucleus"/>
    <property type="evidence" value="ECO:0007669"/>
    <property type="project" value="TreeGrafter"/>
</dbReference>
<keyword evidence="4" id="KW-0547">Nucleotide-binding</keyword>
<dbReference type="CDD" id="cd00180">
    <property type="entry name" value="PKc"/>
    <property type="match status" value="1"/>
</dbReference>
<dbReference type="InterPro" id="IPR002110">
    <property type="entry name" value="Ankyrin_rpt"/>
</dbReference>
<dbReference type="SUPFAM" id="SSF48403">
    <property type="entry name" value="Ankyrin repeat"/>
    <property type="match status" value="1"/>
</dbReference>
<dbReference type="PANTHER" id="PTHR43671:SF98">
    <property type="entry name" value="SERINE_THREONINE-PROTEIN KINASE NEK11"/>
    <property type="match status" value="1"/>
</dbReference>
<keyword evidence="6" id="KW-0067">ATP-binding</keyword>
<dbReference type="GO" id="GO:0004674">
    <property type="term" value="F:protein serine/threonine kinase activity"/>
    <property type="evidence" value="ECO:0007669"/>
    <property type="project" value="UniProtKB-KW"/>
</dbReference>
<dbReference type="SMART" id="SM00248">
    <property type="entry name" value="ANK"/>
    <property type="match status" value="4"/>
</dbReference>
<evidence type="ECO:0000256" key="3">
    <source>
        <dbReference type="ARBA" id="ARBA00022679"/>
    </source>
</evidence>
<keyword evidence="2" id="KW-0723">Serine/threonine-protein kinase</keyword>
<evidence type="ECO:0000256" key="1">
    <source>
        <dbReference type="ARBA" id="ARBA00012513"/>
    </source>
</evidence>
<organism evidence="11 12">
    <name type="scientific">Clonostachys byssicola</name>
    <dbReference type="NCBI Taxonomy" id="160290"/>
    <lineage>
        <taxon>Eukaryota</taxon>
        <taxon>Fungi</taxon>
        <taxon>Dikarya</taxon>
        <taxon>Ascomycota</taxon>
        <taxon>Pezizomycotina</taxon>
        <taxon>Sordariomycetes</taxon>
        <taxon>Hypocreomycetidae</taxon>
        <taxon>Hypocreales</taxon>
        <taxon>Bionectriaceae</taxon>
        <taxon>Clonostachys</taxon>
    </lineage>
</organism>
<dbReference type="EMBL" id="CABFNO020001355">
    <property type="protein sequence ID" value="CAG9983063.1"/>
    <property type="molecule type" value="Genomic_DNA"/>
</dbReference>
<dbReference type="SMART" id="SM00220">
    <property type="entry name" value="S_TKc"/>
    <property type="match status" value="1"/>
</dbReference>
<dbReference type="Proteomes" id="UP000754883">
    <property type="component" value="Unassembled WGS sequence"/>
</dbReference>
<dbReference type="PANTHER" id="PTHR43671">
    <property type="entry name" value="SERINE/THREONINE-PROTEIN KINASE NEK"/>
    <property type="match status" value="1"/>
</dbReference>
<gene>
    <name evidence="11" type="ORF">CBYS24578_00018005</name>
</gene>
<dbReference type="PROSITE" id="PS50088">
    <property type="entry name" value="ANK_REPEAT"/>
    <property type="match status" value="1"/>
</dbReference>
<evidence type="ECO:0000313" key="11">
    <source>
        <dbReference type="EMBL" id="CAG9983063.1"/>
    </source>
</evidence>
<comment type="catalytic activity">
    <reaction evidence="8">
        <text>L-seryl-[protein] + ATP = O-phospho-L-seryl-[protein] + ADP + H(+)</text>
        <dbReference type="Rhea" id="RHEA:17989"/>
        <dbReference type="Rhea" id="RHEA-COMP:9863"/>
        <dbReference type="Rhea" id="RHEA-COMP:11604"/>
        <dbReference type="ChEBI" id="CHEBI:15378"/>
        <dbReference type="ChEBI" id="CHEBI:29999"/>
        <dbReference type="ChEBI" id="CHEBI:30616"/>
        <dbReference type="ChEBI" id="CHEBI:83421"/>
        <dbReference type="ChEBI" id="CHEBI:456216"/>
        <dbReference type="EC" id="2.7.11.1"/>
    </reaction>
</comment>
<dbReference type="Gene3D" id="3.30.200.20">
    <property type="entry name" value="Phosphorylase Kinase, domain 1"/>
    <property type="match status" value="1"/>
</dbReference>
<evidence type="ECO:0000256" key="8">
    <source>
        <dbReference type="ARBA" id="ARBA00048679"/>
    </source>
</evidence>
<keyword evidence="3" id="KW-0808">Transferase</keyword>
<dbReference type="AlphaFoldDB" id="A0A9N9U6F9"/>
<evidence type="ECO:0000256" key="9">
    <source>
        <dbReference type="PROSITE-ProRule" id="PRU00023"/>
    </source>
</evidence>
<evidence type="ECO:0000256" key="6">
    <source>
        <dbReference type="ARBA" id="ARBA00022840"/>
    </source>
</evidence>
<keyword evidence="9" id="KW-0040">ANK repeat</keyword>
<dbReference type="InterPro" id="IPR011009">
    <property type="entry name" value="Kinase-like_dom_sf"/>
</dbReference>
<dbReference type="GO" id="GO:0005524">
    <property type="term" value="F:ATP binding"/>
    <property type="evidence" value="ECO:0007669"/>
    <property type="project" value="UniProtKB-KW"/>
</dbReference>
<dbReference type="EC" id="2.7.11.1" evidence="1"/>
<dbReference type="InterPro" id="IPR036770">
    <property type="entry name" value="Ankyrin_rpt-contain_sf"/>
</dbReference>
<feature type="domain" description="Protein kinase" evidence="10">
    <location>
        <begin position="167"/>
        <end position="462"/>
    </location>
</feature>
<keyword evidence="12" id="KW-1185">Reference proteome</keyword>
<dbReference type="SUPFAM" id="SSF56112">
    <property type="entry name" value="Protein kinase-like (PK-like)"/>
    <property type="match status" value="1"/>
</dbReference>
<dbReference type="Gene3D" id="1.25.40.20">
    <property type="entry name" value="Ankyrin repeat-containing domain"/>
    <property type="match status" value="1"/>
</dbReference>
<dbReference type="InterPro" id="IPR050660">
    <property type="entry name" value="NEK_Ser/Thr_kinase"/>
</dbReference>
<evidence type="ECO:0000259" key="10">
    <source>
        <dbReference type="PROSITE" id="PS50011"/>
    </source>
</evidence>
<comment type="caution">
    <text evidence="11">The sequence shown here is derived from an EMBL/GenBank/DDBJ whole genome shotgun (WGS) entry which is preliminary data.</text>
</comment>
<reference evidence="11 12" key="2">
    <citation type="submission" date="2021-10" db="EMBL/GenBank/DDBJ databases">
        <authorList>
            <person name="Piombo E."/>
        </authorList>
    </citation>
    <scope>NUCLEOTIDE SEQUENCE [LARGE SCALE GENOMIC DNA]</scope>
</reference>
<keyword evidence="5" id="KW-0418">Kinase</keyword>
<dbReference type="Pfam" id="PF00069">
    <property type="entry name" value="Pkinase"/>
    <property type="match status" value="1"/>
</dbReference>
<dbReference type="InterPro" id="IPR000719">
    <property type="entry name" value="Prot_kinase_dom"/>
</dbReference>
<reference evidence="12" key="1">
    <citation type="submission" date="2019-06" db="EMBL/GenBank/DDBJ databases">
        <authorList>
            <person name="Broberg M."/>
        </authorList>
    </citation>
    <scope>NUCLEOTIDE SEQUENCE [LARGE SCALE GENOMIC DNA]</scope>
</reference>
<dbReference type="PROSITE" id="PS00108">
    <property type="entry name" value="PROTEIN_KINASE_ST"/>
    <property type="match status" value="1"/>
</dbReference>